<feature type="domain" description="ABC transporter" evidence="5">
    <location>
        <begin position="19"/>
        <end position="259"/>
    </location>
</feature>
<evidence type="ECO:0000256" key="3">
    <source>
        <dbReference type="ARBA" id="ARBA00022840"/>
    </source>
</evidence>
<dbReference type="InterPro" id="IPR017911">
    <property type="entry name" value="MacB-like_ATP-bd"/>
</dbReference>
<dbReference type="GO" id="GO:0005524">
    <property type="term" value="F:ATP binding"/>
    <property type="evidence" value="ECO:0007669"/>
    <property type="project" value="UniProtKB-KW"/>
</dbReference>
<feature type="compositionally biased region" description="Low complexity" evidence="4">
    <location>
        <begin position="325"/>
        <end position="336"/>
    </location>
</feature>
<dbReference type="InterPro" id="IPR015854">
    <property type="entry name" value="ABC_transpr_LolD-like"/>
</dbReference>
<dbReference type="InterPro" id="IPR027417">
    <property type="entry name" value="P-loop_NTPase"/>
</dbReference>
<dbReference type="InterPro" id="IPR003593">
    <property type="entry name" value="AAA+_ATPase"/>
</dbReference>
<dbReference type="SMART" id="SM00382">
    <property type="entry name" value="AAA"/>
    <property type="match status" value="1"/>
</dbReference>
<dbReference type="SUPFAM" id="SSF52540">
    <property type="entry name" value="P-loop containing nucleoside triphosphate hydrolases"/>
    <property type="match status" value="1"/>
</dbReference>
<dbReference type="PROSITE" id="PS50893">
    <property type="entry name" value="ABC_TRANSPORTER_2"/>
    <property type="match status" value="1"/>
</dbReference>
<evidence type="ECO:0000259" key="5">
    <source>
        <dbReference type="PROSITE" id="PS50893"/>
    </source>
</evidence>
<dbReference type="RefSeq" id="WP_135118908.1">
    <property type="nucleotide sequence ID" value="NZ_SPQZ01000001.1"/>
</dbReference>
<name>A0A4Y9R636_9MICO</name>
<dbReference type="InterPro" id="IPR017871">
    <property type="entry name" value="ABC_transporter-like_CS"/>
</dbReference>
<keyword evidence="1" id="KW-0813">Transport</keyword>
<dbReference type="PANTHER" id="PTHR24220">
    <property type="entry name" value="IMPORT ATP-BINDING PROTEIN"/>
    <property type="match status" value="1"/>
</dbReference>
<evidence type="ECO:0000256" key="2">
    <source>
        <dbReference type="ARBA" id="ARBA00022741"/>
    </source>
</evidence>
<dbReference type="AlphaFoldDB" id="A0A4Y9R636"/>
<keyword evidence="3 6" id="KW-0067">ATP-binding</keyword>
<dbReference type="CDD" id="cd03255">
    <property type="entry name" value="ABC_MJ0796_LolCDE_FtsE"/>
    <property type="match status" value="1"/>
</dbReference>
<gene>
    <name evidence="6" type="ORF">E4M00_02210</name>
</gene>
<dbReference type="GO" id="GO:0022857">
    <property type="term" value="F:transmembrane transporter activity"/>
    <property type="evidence" value="ECO:0007669"/>
    <property type="project" value="TreeGrafter"/>
</dbReference>
<dbReference type="InterPro" id="IPR003439">
    <property type="entry name" value="ABC_transporter-like_ATP-bd"/>
</dbReference>
<dbReference type="Gene3D" id="3.40.50.300">
    <property type="entry name" value="P-loop containing nucleotide triphosphate hydrolases"/>
    <property type="match status" value="1"/>
</dbReference>
<dbReference type="PANTHER" id="PTHR24220:SF685">
    <property type="entry name" value="ABC TRANSPORTER RELATED"/>
    <property type="match status" value="1"/>
</dbReference>
<comment type="caution">
    <text evidence="6">The sequence shown here is derived from an EMBL/GenBank/DDBJ whole genome shotgun (WGS) entry which is preliminary data.</text>
</comment>
<evidence type="ECO:0000256" key="4">
    <source>
        <dbReference type="SAM" id="MobiDB-lite"/>
    </source>
</evidence>
<keyword evidence="7" id="KW-1185">Reference proteome</keyword>
<sequence length="353" mass="37361">MEKTETRVIETTETGEPDVVCSDLVRIFTAQGVEVQALQGLNLRLDRGELVALIGASGSGKSTLLGILSGLDVPTAGVARVAGHDLLALGRRERVAFRRRSVGFVWQQTGRNLLPYLTAAENVAAALAVAGARGDREARVREVLEVLDVAGVADRRPAQMSGGQQQRVAIAVAIANEPRVLLADEPTGELDEATSASVLEAMRSVNERLGVTTLIVTHDPTVSEHVARTVQIRDGRTSTEVLRSTRTDEHGAEQAVAEEFAVLDRVGRLQLPHDFVGALGLHDRVRLSLEPNHVAVRPGQEQRPTAAPPIPTAVPHPEPSTVQDAAPSAAPAAGTPAAPPRGRHAAPTQEDAS</sequence>
<evidence type="ECO:0000313" key="7">
    <source>
        <dbReference type="Proteomes" id="UP000298127"/>
    </source>
</evidence>
<keyword evidence="2" id="KW-0547">Nucleotide-binding</keyword>
<protein>
    <submittedName>
        <fullName evidence="6">ABC transporter ATP-binding protein</fullName>
    </submittedName>
</protein>
<dbReference type="Proteomes" id="UP000298127">
    <property type="component" value="Unassembled WGS sequence"/>
</dbReference>
<evidence type="ECO:0000313" key="6">
    <source>
        <dbReference type="EMBL" id="TFW00030.1"/>
    </source>
</evidence>
<dbReference type="GO" id="GO:0005886">
    <property type="term" value="C:plasma membrane"/>
    <property type="evidence" value="ECO:0007669"/>
    <property type="project" value="TreeGrafter"/>
</dbReference>
<proteinExistence type="predicted"/>
<feature type="region of interest" description="Disordered" evidence="4">
    <location>
        <begin position="295"/>
        <end position="353"/>
    </location>
</feature>
<dbReference type="PROSITE" id="PS00211">
    <property type="entry name" value="ABC_TRANSPORTER_1"/>
    <property type="match status" value="1"/>
</dbReference>
<dbReference type="GO" id="GO:0016887">
    <property type="term" value="F:ATP hydrolysis activity"/>
    <property type="evidence" value="ECO:0007669"/>
    <property type="project" value="InterPro"/>
</dbReference>
<organism evidence="6 7">
    <name type="scientific">Orlajensenia leifsoniae</name>
    <dbReference type="NCBI Taxonomy" id="2561933"/>
    <lineage>
        <taxon>Bacteria</taxon>
        <taxon>Bacillati</taxon>
        <taxon>Actinomycetota</taxon>
        <taxon>Actinomycetes</taxon>
        <taxon>Micrococcales</taxon>
        <taxon>Microbacteriaceae</taxon>
        <taxon>Orlajensenia</taxon>
    </lineage>
</organism>
<evidence type="ECO:0000256" key="1">
    <source>
        <dbReference type="ARBA" id="ARBA00022448"/>
    </source>
</evidence>
<dbReference type="EMBL" id="SPQZ01000001">
    <property type="protein sequence ID" value="TFW00030.1"/>
    <property type="molecule type" value="Genomic_DNA"/>
</dbReference>
<dbReference type="Pfam" id="PF00005">
    <property type="entry name" value="ABC_tran"/>
    <property type="match status" value="1"/>
</dbReference>
<reference evidence="6 7" key="1">
    <citation type="journal article" date="2018" name="J. Microbiol.">
        <title>Leifsonia flava sp. nov., a novel actinobacterium isolated from the rhizosphere of Aquilegia viridiflora.</title>
        <authorList>
            <person name="Cai Y."/>
            <person name="Tao W.Z."/>
            <person name="Ma Y.J."/>
            <person name="Cheng J."/>
            <person name="Zhang M.Y."/>
            <person name="Zhang Y.X."/>
        </authorList>
    </citation>
    <scope>NUCLEOTIDE SEQUENCE [LARGE SCALE GENOMIC DNA]</scope>
    <source>
        <strain evidence="6 7">SYP-B2174</strain>
    </source>
</reference>
<feature type="compositionally biased region" description="Pro residues" evidence="4">
    <location>
        <begin position="306"/>
        <end position="318"/>
    </location>
</feature>
<accession>A0A4Y9R636</accession>